<dbReference type="GO" id="GO:0003824">
    <property type="term" value="F:catalytic activity"/>
    <property type="evidence" value="ECO:0007669"/>
    <property type="project" value="InterPro"/>
</dbReference>
<dbReference type="AlphaFoldDB" id="A0A382BLG8"/>
<dbReference type="SUPFAM" id="SSF89796">
    <property type="entry name" value="CoA-transferase family III (CaiB/BaiF)"/>
    <property type="match status" value="1"/>
</dbReference>
<dbReference type="InterPro" id="IPR003673">
    <property type="entry name" value="CoA-Trfase_fam_III"/>
</dbReference>
<dbReference type="PANTHER" id="PTHR48228">
    <property type="entry name" value="SUCCINYL-COA--D-CITRAMALATE COA-TRANSFERASE"/>
    <property type="match status" value="1"/>
</dbReference>
<sequence>MGNIFSDEFSPLEGLRVLDLSDEKGELCGRILGDLGADVLKIESSNGAVSRSLEPFAPDGTSLYFAYRNLNKRSASIDFHTTEGIDELFALIKQSDVLIETFLPGTLTELGISTELLLSENPSLIIVSLTDFGQTGPDSSFVGTDEVVFARSGWLSVSGVIGKPPLLAPGAISYDTLGIVGAYATLLGILHRDRNGIGQHIDVSAVEALSQ</sequence>
<dbReference type="PANTHER" id="PTHR48228:SF5">
    <property type="entry name" value="ALPHA-METHYLACYL-COA RACEMASE"/>
    <property type="match status" value="1"/>
</dbReference>
<organism evidence="1">
    <name type="scientific">marine metagenome</name>
    <dbReference type="NCBI Taxonomy" id="408172"/>
    <lineage>
        <taxon>unclassified sequences</taxon>
        <taxon>metagenomes</taxon>
        <taxon>ecological metagenomes</taxon>
    </lineage>
</organism>
<dbReference type="InterPro" id="IPR023606">
    <property type="entry name" value="CoA-Trfase_III_dom_1_sf"/>
</dbReference>
<feature type="non-terminal residue" evidence="1">
    <location>
        <position position="211"/>
    </location>
</feature>
<name>A0A382BLG8_9ZZZZ</name>
<dbReference type="Pfam" id="PF02515">
    <property type="entry name" value="CoA_transf_3"/>
    <property type="match status" value="1"/>
</dbReference>
<proteinExistence type="predicted"/>
<protein>
    <recommendedName>
        <fullName evidence="2">CoA transferase</fullName>
    </recommendedName>
</protein>
<dbReference type="InterPro" id="IPR050509">
    <property type="entry name" value="CoA-transferase_III"/>
</dbReference>
<dbReference type="Gene3D" id="3.40.50.10540">
    <property type="entry name" value="Crotonobetainyl-coa:carnitine coa-transferase, domain 1"/>
    <property type="match status" value="1"/>
</dbReference>
<accession>A0A382BLG8</accession>
<reference evidence="1" key="1">
    <citation type="submission" date="2018-05" db="EMBL/GenBank/DDBJ databases">
        <authorList>
            <person name="Lanie J.A."/>
            <person name="Ng W.-L."/>
            <person name="Kazmierczak K.M."/>
            <person name="Andrzejewski T.M."/>
            <person name="Davidsen T.M."/>
            <person name="Wayne K.J."/>
            <person name="Tettelin H."/>
            <person name="Glass J.I."/>
            <person name="Rusch D."/>
            <person name="Podicherti R."/>
            <person name="Tsui H.-C.T."/>
            <person name="Winkler M.E."/>
        </authorList>
    </citation>
    <scope>NUCLEOTIDE SEQUENCE</scope>
</reference>
<gene>
    <name evidence="1" type="ORF">METZ01_LOCUS166891</name>
</gene>
<evidence type="ECO:0000313" key="1">
    <source>
        <dbReference type="EMBL" id="SVB14037.1"/>
    </source>
</evidence>
<dbReference type="EMBL" id="UINC01030139">
    <property type="protein sequence ID" value="SVB14037.1"/>
    <property type="molecule type" value="Genomic_DNA"/>
</dbReference>
<evidence type="ECO:0008006" key="2">
    <source>
        <dbReference type="Google" id="ProtNLM"/>
    </source>
</evidence>